<protein>
    <submittedName>
        <fullName evidence="2">Uncharacterized protein</fullName>
    </submittedName>
</protein>
<comment type="caution">
    <text evidence="2">The sequence shown here is derived from an EMBL/GenBank/DDBJ whole genome shotgun (WGS) entry which is preliminary data.</text>
</comment>
<gene>
    <name evidence="2" type="ORF">RL72_00627</name>
</gene>
<sequence length="63" mass="6699">MVRSTWRGWATALTLVGAALVLGANFLQVQLALVGWATGLICFIAAVSCALVDARRQQQGTRP</sequence>
<dbReference type="AlphaFoldDB" id="A0A0F0L383"/>
<dbReference type="EMBL" id="JYIT01000057">
    <property type="protein sequence ID" value="KJL27159.1"/>
    <property type="molecule type" value="Genomic_DNA"/>
</dbReference>
<feature type="transmembrane region" description="Helical" evidence="1">
    <location>
        <begin position="33"/>
        <end position="52"/>
    </location>
</feature>
<keyword evidence="1" id="KW-0472">Membrane</keyword>
<proteinExistence type="predicted"/>
<evidence type="ECO:0000313" key="3">
    <source>
        <dbReference type="Proteomes" id="UP000033448"/>
    </source>
</evidence>
<evidence type="ECO:0000256" key="1">
    <source>
        <dbReference type="SAM" id="Phobius"/>
    </source>
</evidence>
<dbReference type="Proteomes" id="UP000033448">
    <property type="component" value="Unassembled WGS sequence"/>
</dbReference>
<accession>A0A0F0L383</accession>
<keyword evidence="3" id="KW-1185">Reference proteome</keyword>
<evidence type="ECO:0000313" key="2">
    <source>
        <dbReference type="EMBL" id="KJL27159.1"/>
    </source>
</evidence>
<dbReference type="RefSeq" id="WP_045249369.1">
    <property type="nucleotide sequence ID" value="NZ_CBFSJS010000010.1"/>
</dbReference>
<keyword evidence="1" id="KW-0812">Transmembrane</keyword>
<reference evidence="2 3" key="1">
    <citation type="submission" date="2015-02" db="EMBL/GenBank/DDBJ databases">
        <title>Draft genome sequences of ten Microbacterium spp. with emphasis on heavy metal contaminated environments.</title>
        <authorList>
            <person name="Corretto E."/>
        </authorList>
    </citation>
    <scope>NUCLEOTIDE SEQUENCE [LARGE SCALE GENOMIC DNA]</scope>
    <source>
        <strain evidence="2 3">DSM 23848</strain>
    </source>
</reference>
<keyword evidence="1" id="KW-1133">Transmembrane helix</keyword>
<organism evidence="2 3">
    <name type="scientific">Microbacterium azadirachtae</name>
    <dbReference type="NCBI Taxonomy" id="582680"/>
    <lineage>
        <taxon>Bacteria</taxon>
        <taxon>Bacillati</taxon>
        <taxon>Actinomycetota</taxon>
        <taxon>Actinomycetes</taxon>
        <taxon>Micrococcales</taxon>
        <taxon>Microbacteriaceae</taxon>
        <taxon>Microbacterium</taxon>
    </lineage>
</organism>
<dbReference type="PATRIC" id="fig|582680.7.peg.647"/>
<name>A0A0F0L383_9MICO</name>